<dbReference type="InterPro" id="IPR026334">
    <property type="entry name" value="FxSxx-COOH"/>
</dbReference>
<comment type="caution">
    <text evidence="2">The sequence shown here is derived from an EMBL/GenBank/DDBJ whole genome shotgun (WGS) entry which is preliminary data.</text>
</comment>
<name>A0ABU2LGE7_9ACTN</name>
<evidence type="ECO:0000313" key="2">
    <source>
        <dbReference type="EMBL" id="MDT0310530.1"/>
    </source>
</evidence>
<feature type="compositionally biased region" description="Pro residues" evidence="1">
    <location>
        <begin position="63"/>
        <end position="73"/>
    </location>
</feature>
<proteinExistence type="predicted"/>
<protein>
    <submittedName>
        <fullName evidence="2">FxSxx-COOH cyclophane-containing RiPP peptide</fullName>
    </submittedName>
</protein>
<reference evidence="3" key="1">
    <citation type="submission" date="2023-07" db="EMBL/GenBank/DDBJ databases">
        <title>30 novel species of actinomycetes from the DSMZ collection.</title>
        <authorList>
            <person name="Nouioui I."/>
        </authorList>
    </citation>
    <scope>NUCLEOTIDE SEQUENCE [LARGE SCALE GENOMIC DNA]</scope>
    <source>
        <strain evidence="3">DSM 44917</strain>
    </source>
</reference>
<keyword evidence="3" id="KW-1185">Reference proteome</keyword>
<dbReference type="NCBIfam" id="TIGR04268">
    <property type="entry name" value="FxSxx-COOH"/>
    <property type="match status" value="1"/>
</dbReference>
<dbReference type="Proteomes" id="UP001183388">
    <property type="component" value="Unassembled WGS sequence"/>
</dbReference>
<evidence type="ECO:0000256" key="1">
    <source>
        <dbReference type="SAM" id="MobiDB-lite"/>
    </source>
</evidence>
<accession>A0ABU2LGE7</accession>
<dbReference type="RefSeq" id="WP_311633498.1">
    <property type="nucleotide sequence ID" value="NZ_JAVREN010000077.1"/>
</dbReference>
<gene>
    <name evidence="2" type="primary">fxsA</name>
    <name evidence="2" type="ORF">RM780_26810</name>
</gene>
<sequence length="73" mass="7480">MQSESGERASLVPDLTQVPLAEVLDGTDSALAQAMRRVLARLDGGEPPVAAYDSGGDTVSARPTPPLRHGPGA</sequence>
<dbReference type="EMBL" id="JAVREN010000077">
    <property type="protein sequence ID" value="MDT0310530.1"/>
    <property type="molecule type" value="Genomic_DNA"/>
</dbReference>
<organism evidence="2 3">
    <name type="scientific">Streptomyces boetiae</name>
    <dbReference type="NCBI Taxonomy" id="3075541"/>
    <lineage>
        <taxon>Bacteria</taxon>
        <taxon>Bacillati</taxon>
        <taxon>Actinomycetota</taxon>
        <taxon>Actinomycetes</taxon>
        <taxon>Kitasatosporales</taxon>
        <taxon>Streptomycetaceae</taxon>
        <taxon>Streptomyces</taxon>
    </lineage>
</organism>
<evidence type="ECO:0000313" key="3">
    <source>
        <dbReference type="Proteomes" id="UP001183388"/>
    </source>
</evidence>
<feature type="region of interest" description="Disordered" evidence="1">
    <location>
        <begin position="44"/>
        <end position="73"/>
    </location>
</feature>